<dbReference type="CDD" id="cd03056">
    <property type="entry name" value="GST_N_4"/>
    <property type="match status" value="1"/>
</dbReference>
<reference evidence="5" key="2">
    <citation type="submission" date="2023-07" db="EMBL/GenBank/DDBJ databases">
        <title>Genome content predicts the carbon catabolic preferences of heterotrophic bacteria.</title>
        <authorList>
            <person name="Gralka M."/>
        </authorList>
    </citation>
    <scope>NUCLEOTIDE SEQUENCE</scope>
    <source>
        <strain evidence="5">F2M12</strain>
    </source>
</reference>
<evidence type="ECO:0000313" key="5">
    <source>
        <dbReference type="EMBL" id="MDO6579322.1"/>
    </source>
</evidence>
<dbReference type="Proteomes" id="UP001170717">
    <property type="component" value="Unassembled WGS sequence"/>
</dbReference>
<dbReference type="PANTHER" id="PTHR44051">
    <property type="entry name" value="GLUTATHIONE S-TRANSFERASE-RELATED"/>
    <property type="match status" value="1"/>
</dbReference>
<dbReference type="InterPro" id="IPR004045">
    <property type="entry name" value="Glutathione_S-Trfase_N"/>
</dbReference>
<sequence length="231" mass="25199">MTSLSANALSNTQKNNAIIHYRNPKSGHCHKVELFMSLLGISYHNHNLDMVNGAHKSAEFITKNPFGQVPVIVDGEHTVSDSNAIIVYLADTYGSDYPWMGTTAIEKANVQRWLSVAAGELAKGPAALRLEYVFGANIDVPTALATTETLLQVMEDTLSGPTSRIESSTKAYLATERLTLADIAMYSYIAHAPEGGVSLHPYPAIQSWINRIESLDNFIPMANSATADYRL</sequence>
<dbReference type="InterPro" id="IPR036282">
    <property type="entry name" value="Glutathione-S-Trfase_C_sf"/>
</dbReference>
<evidence type="ECO:0000256" key="1">
    <source>
        <dbReference type="RuleBase" id="RU003494"/>
    </source>
</evidence>
<dbReference type="InterPro" id="IPR036249">
    <property type="entry name" value="Thioredoxin-like_sf"/>
</dbReference>
<dbReference type="PROSITE" id="PS50404">
    <property type="entry name" value="GST_NTER"/>
    <property type="match status" value="1"/>
</dbReference>
<dbReference type="Pfam" id="PF00043">
    <property type="entry name" value="GST_C"/>
    <property type="match status" value="1"/>
</dbReference>
<accession>A0AAW7Z5M6</accession>
<dbReference type="Proteomes" id="UP000056750">
    <property type="component" value="Chromosome"/>
</dbReference>
<evidence type="ECO:0000313" key="6">
    <source>
        <dbReference type="Proteomes" id="UP000056750"/>
    </source>
</evidence>
<protein>
    <submittedName>
        <fullName evidence="5">Glutathione S-transferase</fullName>
    </submittedName>
</protein>
<comment type="similarity">
    <text evidence="1">Belongs to the GST superfamily.</text>
</comment>
<dbReference type="InterPro" id="IPR010987">
    <property type="entry name" value="Glutathione-S-Trfase_C-like"/>
</dbReference>
<feature type="domain" description="GST C-terminal" evidence="3">
    <location>
        <begin position="103"/>
        <end position="231"/>
    </location>
</feature>
<proteinExistence type="inferred from homology"/>
<dbReference type="InterPro" id="IPR040079">
    <property type="entry name" value="Glutathione_S-Trfase"/>
</dbReference>
<dbReference type="PROSITE" id="PS50405">
    <property type="entry name" value="GST_CTER"/>
    <property type="match status" value="1"/>
</dbReference>
<reference evidence="4 6" key="1">
    <citation type="submission" date="2015-12" db="EMBL/GenBank/DDBJ databases">
        <title>Intraspecies pangenome expansion in the marine bacterium Alteromonas.</title>
        <authorList>
            <person name="Lopez-Perez M."/>
            <person name="Rodriguez-Valera F."/>
        </authorList>
    </citation>
    <scope>NUCLEOTIDE SEQUENCE [LARGE SCALE GENOMIC DNA]</scope>
    <source>
        <strain evidence="4 6">LMG 21861</strain>
    </source>
</reference>
<keyword evidence="6" id="KW-1185">Reference proteome</keyword>
<name>A0AAW7Z5M6_9ALTE</name>
<dbReference type="EMBL" id="JAUOQI010000018">
    <property type="protein sequence ID" value="MDO6579322.1"/>
    <property type="molecule type" value="Genomic_DNA"/>
</dbReference>
<evidence type="ECO:0000313" key="7">
    <source>
        <dbReference type="Proteomes" id="UP001170717"/>
    </source>
</evidence>
<dbReference type="EMBL" id="CP013926">
    <property type="protein sequence ID" value="AMJ73942.1"/>
    <property type="molecule type" value="Genomic_DNA"/>
</dbReference>
<evidence type="ECO:0000259" key="2">
    <source>
        <dbReference type="PROSITE" id="PS50404"/>
    </source>
</evidence>
<dbReference type="SUPFAM" id="SSF47616">
    <property type="entry name" value="GST C-terminal domain-like"/>
    <property type="match status" value="1"/>
</dbReference>
<organism evidence="5 7">
    <name type="scientific">Alteromonas stellipolaris</name>
    <dbReference type="NCBI Taxonomy" id="233316"/>
    <lineage>
        <taxon>Bacteria</taxon>
        <taxon>Pseudomonadati</taxon>
        <taxon>Pseudomonadota</taxon>
        <taxon>Gammaproteobacteria</taxon>
        <taxon>Alteromonadales</taxon>
        <taxon>Alteromonadaceae</taxon>
        <taxon>Alteromonas/Salinimonas group</taxon>
        <taxon>Alteromonas</taxon>
    </lineage>
</organism>
<dbReference type="KEGG" id="asq:AVL57_08085"/>
<dbReference type="Pfam" id="PF02798">
    <property type="entry name" value="GST_N"/>
    <property type="match status" value="1"/>
</dbReference>
<dbReference type="PANTHER" id="PTHR44051:SF2">
    <property type="entry name" value="HYPOTHETICAL GLUTATHIONE S-TRANSFERASE LIKE PROTEIN"/>
    <property type="match status" value="1"/>
</dbReference>
<dbReference type="SFLD" id="SFLDS00019">
    <property type="entry name" value="Glutathione_Transferase_(cytos"/>
    <property type="match status" value="1"/>
</dbReference>
<dbReference type="SFLD" id="SFLDG00358">
    <property type="entry name" value="Main_(cytGST)"/>
    <property type="match status" value="1"/>
</dbReference>
<feature type="domain" description="GST N-terminal" evidence="2">
    <location>
        <begin position="16"/>
        <end position="97"/>
    </location>
</feature>
<gene>
    <name evidence="4" type="ORF">AVL57_08085</name>
    <name evidence="5" type="ORF">Q4527_18135</name>
</gene>
<dbReference type="Gene3D" id="1.20.1050.10">
    <property type="match status" value="1"/>
</dbReference>
<dbReference type="CDD" id="cd03206">
    <property type="entry name" value="GST_C_7"/>
    <property type="match status" value="1"/>
</dbReference>
<dbReference type="RefSeq" id="WP_057792398.1">
    <property type="nucleotide sequence ID" value="NZ_CP013926.1"/>
</dbReference>
<dbReference type="InterPro" id="IPR004046">
    <property type="entry name" value="GST_C"/>
</dbReference>
<dbReference type="SUPFAM" id="SSF52833">
    <property type="entry name" value="Thioredoxin-like"/>
    <property type="match status" value="1"/>
</dbReference>
<dbReference type="Gene3D" id="3.40.30.10">
    <property type="entry name" value="Glutaredoxin"/>
    <property type="match status" value="1"/>
</dbReference>
<dbReference type="AlphaFoldDB" id="A0AAW7Z5M6"/>
<evidence type="ECO:0000259" key="3">
    <source>
        <dbReference type="PROSITE" id="PS50405"/>
    </source>
</evidence>
<evidence type="ECO:0000313" key="4">
    <source>
        <dbReference type="EMBL" id="AMJ73942.1"/>
    </source>
</evidence>